<dbReference type="InterPro" id="IPR004638">
    <property type="entry name" value="EmrB-like"/>
</dbReference>
<dbReference type="NCBIfam" id="TIGR00711">
    <property type="entry name" value="efflux_EmrB"/>
    <property type="match status" value="1"/>
</dbReference>
<dbReference type="PANTHER" id="PTHR42718">
    <property type="entry name" value="MAJOR FACILITATOR SUPERFAMILY MULTIDRUG TRANSPORTER MFSC"/>
    <property type="match status" value="1"/>
</dbReference>
<evidence type="ECO:0000256" key="8">
    <source>
        <dbReference type="SAM" id="Phobius"/>
    </source>
</evidence>
<comment type="caution">
    <text evidence="10">The sequence shown here is derived from an EMBL/GenBank/DDBJ whole genome shotgun (WGS) entry which is preliminary data.</text>
</comment>
<evidence type="ECO:0000256" key="1">
    <source>
        <dbReference type="ARBA" id="ARBA00004651"/>
    </source>
</evidence>
<dbReference type="EMBL" id="BAAAYN010000048">
    <property type="protein sequence ID" value="GAA3395404.1"/>
    <property type="molecule type" value="Genomic_DNA"/>
</dbReference>
<evidence type="ECO:0000259" key="9">
    <source>
        <dbReference type="PROSITE" id="PS50850"/>
    </source>
</evidence>
<evidence type="ECO:0000256" key="3">
    <source>
        <dbReference type="ARBA" id="ARBA00022475"/>
    </source>
</evidence>
<accession>A0ABP6TA49</accession>
<evidence type="ECO:0000256" key="7">
    <source>
        <dbReference type="SAM" id="MobiDB-lite"/>
    </source>
</evidence>
<feature type="transmembrane region" description="Helical" evidence="8">
    <location>
        <begin position="138"/>
        <end position="158"/>
    </location>
</feature>
<dbReference type="PANTHER" id="PTHR42718:SF42">
    <property type="entry name" value="EXPORT PROTEIN"/>
    <property type="match status" value="1"/>
</dbReference>
<name>A0ABP6TA49_9ACTN</name>
<feature type="transmembrane region" description="Helical" evidence="8">
    <location>
        <begin position="198"/>
        <end position="218"/>
    </location>
</feature>
<keyword evidence="6 8" id="KW-0472">Membrane</keyword>
<feature type="transmembrane region" description="Helical" evidence="8">
    <location>
        <begin position="51"/>
        <end position="70"/>
    </location>
</feature>
<sequence length="593" mass="60554">MEKESIHRRRWLILGVLVVCLLVVILDNTILNVALKTIQADLGATQSQMEWAINSYTLVFAGLMFSAGVLGDRYGRRRFLIVGMIVFGLASVASAFAETPGQLITTRALMGIGAALVQPQTLSVITNVFDPSERGKAIGIWASFSGIGIAIGPVTGGLLLEHFWWGSVFLVNVPFVLVGVVAIALVVPESKDPSPGRIDPFGVLLSIAGLSLLVYGIIHGGETTEWGSPAVLVPIVGGIALVGLFVFVEARSSHPSLDVSLFKNAAFSAGAVSIGLVFFAMQGATFFLAYFWQAVRDYSPLEAGLLVVPVAVGIGLAAPRSAAMAQRFGTRVVVAFGMTLVGLALGAYSFVGRDTPIWAIEIIVFALGFGMGNTMAPATEAVMSAVPREKAGAGSAVNNTVRMVGGALGVAIMGSLLSASYRSHLGDAVDVLPPAARDDAGESIGGALEAAGRLAASAPSSAGDALALVEAAKDAFVDAMHLTAAGSAVVAWLGAIVAILFLPKRRRVVAGSALPGPTSGASAAGSGTAVEDENSTVRTETAAGDSERSAPDAAVAGSEPTADSAEDPADDRDDTAGLAGEAKVRGGTPGSVA</sequence>
<dbReference type="InterPro" id="IPR020846">
    <property type="entry name" value="MFS_dom"/>
</dbReference>
<keyword evidence="5 8" id="KW-1133">Transmembrane helix</keyword>
<feature type="transmembrane region" description="Helical" evidence="8">
    <location>
        <begin position="357"/>
        <end position="379"/>
    </location>
</feature>
<evidence type="ECO:0000313" key="11">
    <source>
        <dbReference type="Proteomes" id="UP001501676"/>
    </source>
</evidence>
<evidence type="ECO:0000256" key="5">
    <source>
        <dbReference type="ARBA" id="ARBA00022989"/>
    </source>
</evidence>
<dbReference type="InterPro" id="IPR036259">
    <property type="entry name" value="MFS_trans_sf"/>
</dbReference>
<keyword evidence="3" id="KW-1003">Cell membrane</keyword>
<evidence type="ECO:0000256" key="2">
    <source>
        <dbReference type="ARBA" id="ARBA00022448"/>
    </source>
</evidence>
<dbReference type="CDD" id="cd17321">
    <property type="entry name" value="MFS_MMR_MDR_like"/>
    <property type="match status" value="1"/>
</dbReference>
<dbReference type="PRINTS" id="PR01036">
    <property type="entry name" value="TCRTETB"/>
</dbReference>
<feature type="transmembrane region" description="Helical" evidence="8">
    <location>
        <begin position="164"/>
        <end position="186"/>
    </location>
</feature>
<feature type="transmembrane region" description="Helical" evidence="8">
    <location>
        <begin position="230"/>
        <end position="248"/>
    </location>
</feature>
<feature type="compositionally biased region" description="Acidic residues" evidence="7">
    <location>
        <begin position="564"/>
        <end position="573"/>
    </location>
</feature>
<dbReference type="InterPro" id="IPR011701">
    <property type="entry name" value="MFS"/>
</dbReference>
<feature type="transmembrane region" description="Helical" evidence="8">
    <location>
        <begin position="330"/>
        <end position="351"/>
    </location>
</feature>
<feature type="region of interest" description="Disordered" evidence="7">
    <location>
        <begin position="513"/>
        <end position="593"/>
    </location>
</feature>
<dbReference type="SUPFAM" id="SSF103473">
    <property type="entry name" value="MFS general substrate transporter"/>
    <property type="match status" value="1"/>
</dbReference>
<evidence type="ECO:0000313" key="10">
    <source>
        <dbReference type="EMBL" id="GAA3395404.1"/>
    </source>
</evidence>
<protein>
    <submittedName>
        <fullName evidence="10">MFS transporter</fullName>
    </submittedName>
</protein>
<comment type="subcellular location">
    <subcellularLocation>
        <location evidence="1">Cell membrane</location>
        <topology evidence="1">Multi-pass membrane protein</topology>
    </subcellularLocation>
</comment>
<feature type="transmembrane region" description="Helical" evidence="8">
    <location>
        <begin position="298"/>
        <end position="318"/>
    </location>
</feature>
<evidence type="ECO:0000256" key="4">
    <source>
        <dbReference type="ARBA" id="ARBA00022692"/>
    </source>
</evidence>
<dbReference type="Gene3D" id="1.20.1250.20">
    <property type="entry name" value="MFS general substrate transporter like domains"/>
    <property type="match status" value="1"/>
</dbReference>
<dbReference type="Gene3D" id="1.20.1720.10">
    <property type="entry name" value="Multidrug resistance protein D"/>
    <property type="match status" value="1"/>
</dbReference>
<feature type="compositionally biased region" description="Low complexity" evidence="7">
    <location>
        <begin position="513"/>
        <end position="529"/>
    </location>
</feature>
<organism evidence="10 11">
    <name type="scientific">Cryptosporangium minutisporangium</name>
    <dbReference type="NCBI Taxonomy" id="113569"/>
    <lineage>
        <taxon>Bacteria</taxon>
        <taxon>Bacillati</taxon>
        <taxon>Actinomycetota</taxon>
        <taxon>Actinomycetes</taxon>
        <taxon>Cryptosporangiales</taxon>
        <taxon>Cryptosporangiaceae</taxon>
        <taxon>Cryptosporangium</taxon>
    </lineage>
</organism>
<feature type="transmembrane region" description="Helical" evidence="8">
    <location>
        <begin position="479"/>
        <end position="502"/>
    </location>
</feature>
<feature type="transmembrane region" description="Helical" evidence="8">
    <location>
        <begin position="269"/>
        <end position="292"/>
    </location>
</feature>
<dbReference type="RefSeq" id="WP_345732405.1">
    <property type="nucleotide sequence ID" value="NZ_BAAAYN010000048.1"/>
</dbReference>
<keyword evidence="11" id="KW-1185">Reference proteome</keyword>
<keyword evidence="4 8" id="KW-0812">Transmembrane</keyword>
<gene>
    <name evidence="10" type="ORF">GCM10020369_68400</name>
</gene>
<feature type="transmembrane region" description="Helical" evidence="8">
    <location>
        <begin position="79"/>
        <end position="97"/>
    </location>
</feature>
<proteinExistence type="predicted"/>
<dbReference type="Pfam" id="PF07690">
    <property type="entry name" value="MFS_1"/>
    <property type="match status" value="1"/>
</dbReference>
<feature type="transmembrane region" description="Helical" evidence="8">
    <location>
        <begin position="12"/>
        <end position="31"/>
    </location>
</feature>
<dbReference type="PROSITE" id="PS50850">
    <property type="entry name" value="MFS"/>
    <property type="match status" value="1"/>
</dbReference>
<feature type="domain" description="Major facilitator superfamily (MFS) profile" evidence="9">
    <location>
        <begin position="13"/>
        <end position="506"/>
    </location>
</feature>
<reference evidence="11" key="1">
    <citation type="journal article" date="2019" name="Int. J. Syst. Evol. Microbiol.">
        <title>The Global Catalogue of Microorganisms (GCM) 10K type strain sequencing project: providing services to taxonomists for standard genome sequencing and annotation.</title>
        <authorList>
            <consortium name="The Broad Institute Genomics Platform"/>
            <consortium name="The Broad Institute Genome Sequencing Center for Infectious Disease"/>
            <person name="Wu L."/>
            <person name="Ma J."/>
        </authorList>
    </citation>
    <scope>NUCLEOTIDE SEQUENCE [LARGE SCALE GENOMIC DNA]</scope>
    <source>
        <strain evidence="11">JCM 9458</strain>
    </source>
</reference>
<dbReference type="Proteomes" id="UP001501676">
    <property type="component" value="Unassembled WGS sequence"/>
</dbReference>
<evidence type="ECO:0000256" key="6">
    <source>
        <dbReference type="ARBA" id="ARBA00023136"/>
    </source>
</evidence>
<keyword evidence="2" id="KW-0813">Transport</keyword>